<feature type="non-terminal residue" evidence="2">
    <location>
        <position position="1"/>
    </location>
</feature>
<dbReference type="Proteomes" id="UP001432027">
    <property type="component" value="Unassembled WGS sequence"/>
</dbReference>
<dbReference type="AlphaFoldDB" id="A0AAV5SW58"/>
<gene>
    <name evidence="2" type="ORF">PENTCL1PPCAC_9125</name>
</gene>
<accession>A0AAV5SW58</accession>
<sequence>SINLEIVKQMLTTAILIMIIHTVLSKFFSSSFSRCTERRTNNALILTGREMKARIVLIICIITIDSIWARN</sequence>
<evidence type="ECO:0000313" key="3">
    <source>
        <dbReference type="Proteomes" id="UP001432027"/>
    </source>
</evidence>
<protein>
    <recommendedName>
        <fullName evidence="4">G protein-coupled receptor</fullName>
    </recommendedName>
</protein>
<feature type="transmembrane region" description="Helical" evidence="1">
    <location>
        <begin position="12"/>
        <end position="32"/>
    </location>
</feature>
<keyword evidence="1" id="KW-1133">Transmembrane helix</keyword>
<keyword evidence="1" id="KW-0472">Membrane</keyword>
<keyword evidence="1" id="KW-0812">Transmembrane</keyword>
<feature type="non-terminal residue" evidence="2">
    <location>
        <position position="71"/>
    </location>
</feature>
<dbReference type="EMBL" id="BTSX01000002">
    <property type="protein sequence ID" value="GMS86950.1"/>
    <property type="molecule type" value="Genomic_DNA"/>
</dbReference>
<feature type="transmembrane region" description="Helical" evidence="1">
    <location>
        <begin position="53"/>
        <end position="69"/>
    </location>
</feature>
<evidence type="ECO:0000256" key="1">
    <source>
        <dbReference type="SAM" id="Phobius"/>
    </source>
</evidence>
<evidence type="ECO:0008006" key="4">
    <source>
        <dbReference type="Google" id="ProtNLM"/>
    </source>
</evidence>
<evidence type="ECO:0000313" key="2">
    <source>
        <dbReference type="EMBL" id="GMS86950.1"/>
    </source>
</evidence>
<organism evidence="2 3">
    <name type="scientific">Pristionchus entomophagus</name>
    <dbReference type="NCBI Taxonomy" id="358040"/>
    <lineage>
        <taxon>Eukaryota</taxon>
        <taxon>Metazoa</taxon>
        <taxon>Ecdysozoa</taxon>
        <taxon>Nematoda</taxon>
        <taxon>Chromadorea</taxon>
        <taxon>Rhabditida</taxon>
        <taxon>Rhabditina</taxon>
        <taxon>Diplogasteromorpha</taxon>
        <taxon>Diplogasteroidea</taxon>
        <taxon>Neodiplogasteridae</taxon>
        <taxon>Pristionchus</taxon>
    </lineage>
</organism>
<proteinExistence type="predicted"/>
<comment type="caution">
    <text evidence="2">The sequence shown here is derived from an EMBL/GenBank/DDBJ whole genome shotgun (WGS) entry which is preliminary data.</text>
</comment>
<name>A0AAV5SW58_9BILA</name>
<reference evidence="2" key="1">
    <citation type="submission" date="2023-10" db="EMBL/GenBank/DDBJ databases">
        <title>Genome assembly of Pristionchus species.</title>
        <authorList>
            <person name="Yoshida K."/>
            <person name="Sommer R.J."/>
        </authorList>
    </citation>
    <scope>NUCLEOTIDE SEQUENCE</scope>
    <source>
        <strain evidence="2">RS0144</strain>
    </source>
</reference>
<keyword evidence="3" id="KW-1185">Reference proteome</keyword>